<dbReference type="CDD" id="cd00090">
    <property type="entry name" value="HTH_ARSR"/>
    <property type="match status" value="1"/>
</dbReference>
<evidence type="ECO:0000313" key="6">
    <source>
        <dbReference type="Proteomes" id="UP000287352"/>
    </source>
</evidence>
<evidence type="ECO:0000256" key="3">
    <source>
        <dbReference type="ARBA" id="ARBA00023163"/>
    </source>
</evidence>
<dbReference type="InterPro" id="IPR011991">
    <property type="entry name" value="ArsR-like_HTH"/>
</dbReference>
<accession>A0A402AAH8</accession>
<evidence type="ECO:0000313" key="5">
    <source>
        <dbReference type="EMBL" id="GCE15955.1"/>
    </source>
</evidence>
<dbReference type="PROSITE" id="PS51118">
    <property type="entry name" value="HTH_HXLR"/>
    <property type="match status" value="1"/>
</dbReference>
<name>A0A402AAH8_9CHLR</name>
<gene>
    <name evidence="5" type="ORF">KTT_58140</name>
</gene>
<dbReference type="InterPro" id="IPR002577">
    <property type="entry name" value="HTH_HxlR"/>
</dbReference>
<dbReference type="AlphaFoldDB" id="A0A402AAH8"/>
<dbReference type="InterPro" id="IPR036388">
    <property type="entry name" value="WH-like_DNA-bd_sf"/>
</dbReference>
<comment type="caution">
    <text evidence="5">The sequence shown here is derived from an EMBL/GenBank/DDBJ whole genome shotgun (WGS) entry which is preliminary data.</text>
</comment>
<dbReference type="Proteomes" id="UP000287352">
    <property type="component" value="Unassembled WGS sequence"/>
</dbReference>
<dbReference type="Gene3D" id="1.10.10.10">
    <property type="entry name" value="Winged helix-like DNA-binding domain superfamily/Winged helix DNA-binding domain"/>
    <property type="match status" value="1"/>
</dbReference>
<sequence length="139" mass="15819">MDWIWYSRYIMNRSNLQQTTPAQEQCTATPLGHAIRLLGDEWILLIVMHLLPGPMRFNALRTELGHISSKTLSQRLKGLEELGFIRRDAFLEIPPRVEYQLTEQGQELGAVIEALEQFGKKHLSGQKPTSCSPCALDTE</sequence>
<evidence type="ECO:0000256" key="2">
    <source>
        <dbReference type="ARBA" id="ARBA00023125"/>
    </source>
</evidence>
<feature type="domain" description="HTH hxlR-type" evidence="4">
    <location>
        <begin position="26"/>
        <end position="127"/>
    </location>
</feature>
<keyword evidence="6" id="KW-1185">Reference proteome</keyword>
<dbReference type="PANTHER" id="PTHR33204:SF37">
    <property type="entry name" value="HTH-TYPE TRANSCRIPTIONAL REGULATOR YODB"/>
    <property type="match status" value="1"/>
</dbReference>
<organism evidence="5 6">
    <name type="scientific">Tengunoibacter tsumagoiensis</name>
    <dbReference type="NCBI Taxonomy" id="2014871"/>
    <lineage>
        <taxon>Bacteria</taxon>
        <taxon>Bacillati</taxon>
        <taxon>Chloroflexota</taxon>
        <taxon>Ktedonobacteria</taxon>
        <taxon>Ktedonobacterales</taxon>
        <taxon>Dictyobacteraceae</taxon>
        <taxon>Tengunoibacter</taxon>
    </lineage>
</organism>
<dbReference type="PANTHER" id="PTHR33204">
    <property type="entry name" value="TRANSCRIPTIONAL REGULATOR, MARR FAMILY"/>
    <property type="match status" value="1"/>
</dbReference>
<dbReference type="InterPro" id="IPR036390">
    <property type="entry name" value="WH_DNA-bd_sf"/>
</dbReference>
<dbReference type="EMBL" id="BIFR01000002">
    <property type="protein sequence ID" value="GCE15955.1"/>
    <property type="molecule type" value="Genomic_DNA"/>
</dbReference>
<keyword evidence="3" id="KW-0804">Transcription</keyword>
<dbReference type="Pfam" id="PF01638">
    <property type="entry name" value="HxlR"/>
    <property type="match status" value="1"/>
</dbReference>
<proteinExistence type="predicted"/>
<evidence type="ECO:0000259" key="4">
    <source>
        <dbReference type="PROSITE" id="PS51118"/>
    </source>
</evidence>
<reference evidence="6" key="1">
    <citation type="submission" date="2018-12" db="EMBL/GenBank/DDBJ databases">
        <title>Tengunoibacter tsumagoiensis gen. nov., sp. nov., Dictyobacter kobayashii sp. nov., D. alpinus sp. nov., and D. joshuensis sp. nov. and description of Dictyobacteraceae fam. nov. within the order Ktedonobacterales isolated from Tengu-no-mugimeshi.</title>
        <authorList>
            <person name="Wang C.M."/>
            <person name="Zheng Y."/>
            <person name="Sakai Y."/>
            <person name="Toyoda A."/>
            <person name="Minakuchi Y."/>
            <person name="Abe K."/>
            <person name="Yokota A."/>
            <person name="Yabe S."/>
        </authorList>
    </citation>
    <scope>NUCLEOTIDE SEQUENCE [LARGE SCALE GENOMIC DNA]</scope>
    <source>
        <strain evidence="6">Uno3</strain>
    </source>
</reference>
<dbReference type="SUPFAM" id="SSF46785">
    <property type="entry name" value="Winged helix' DNA-binding domain"/>
    <property type="match status" value="1"/>
</dbReference>
<keyword evidence="2" id="KW-0238">DNA-binding</keyword>
<dbReference type="GO" id="GO:0003677">
    <property type="term" value="F:DNA binding"/>
    <property type="evidence" value="ECO:0007669"/>
    <property type="project" value="UniProtKB-KW"/>
</dbReference>
<keyword evidence="1" id="KW-0805">Transcription regulation</keyword>
<evidence type="ECO:0000256" key="1">
    <source>
        <dbReference type="ARBA" id="ARBA00023015"/>
    </source>
</evidence>
<protein>
    <recommendedName>
        <fullName evidence="4">HTH hxlR-type domain-containing protein</fullName>
    </recommendedName>
</protein>